<dbReference type="InterPro" id="IPR014048">
    <property type="entry name" value="MethylDNA_cys_MeTrfase_DNA-bd"/>
</dbReference>
<dbReference type="InterPro" id="IPR023546">
    <property type="entry name" value="MGMT"/>
</dbReference>
<dbReference type="PROSITE" id="PS00374">
    <property type="entry name" value="MGMT"/>
    <property type="match status" value="1"/>
</dbReference>
<evidence type="ECO:0000313" key="12">
    <source>
        <dbReference type="EMBL" id="PWK15918.1"/>
    </source>
</evidence>
<evidence type="ECO:0000313" key="13">
    <source>
        <dbReference type="Proteomes" id="UP000245634"/>
    </source>
</evidence>
<comment type="caution">
    <text evidence="12">The sequence shown here is derived from an EMBL/GenBank/DDBJ whole genome shotgun (WGS) entry which is preliminary data.</text>
</comment>
<dbReference type="SUPFAM" id="SSF53155">
    <property type="entry name" value="Methylated DNA-protein cysteine methyltransferase domain"/>
    <property type="match status" value="1"/>
</dbReference>
<gene>
    <name evidence="12" type="ORF">C7459_102164</name>
</gene>
<dbReference type="Pfam" id="PF02870">
    <property type="entry name" value="Methyltransf_1N"/>
    <property type="match status" value="1"/>
</dbReference>
<dbReference type="SUPFAM" id="SSF46767">
    <property type="entry name" value="Methylated DNA-protein cysteine methyltransferase, C-terminal domain"/>
    <property type="match status" value="1"/>
</dbReference>
<dbReference type="AlphaFoldDB" id="A0A316DE57"/>
<dbReference type="RefSeq" id="WP_109686229.1">
    <property type="nucleotide sequence ID" value="NZ_QGGL01000002.1"/>
</dbReference>
<feature type="domain" description="Methylated-DNA-[protein]-cysteine S-methyltransferase DNA binding" evidence="10">
    <location>
        <begin position="81"/>
        <end position="159"/>
    </location>
</feature>
<organism evidence="12 13">
    <name type="scientific">Tumebacillus permanentifrigoris</name>
    <dbReference type="NCBI Taxonomy" id="378543"/>
    <lineage>
        <taxon>Bacteria</taxon>
        <taxon>Bacillati</taxon>
        <taxon>Bacillota</taxon>
        <taxon>Bacilli</taxon>
        <taxon>Bacillales</taxon>
        <taxon>Alicyclobacillaceae</taxon>
        <taxon>Tumebacillus</taxon>
    </lineage>
</organism>
<evidence type="ECO:0000256" key="9">
    <source>
        <dbReference type="HAMAP-Rule" id="MF_00772"/>
    </source>
</evidence>
<dbReference type="PANTHER" id="PTHR10815:SF12">
    <property type="entry name" value="METHYLATED-DNA--PROTEIN-CYSTEINE METHYLTRANSFERASE, INDUCIBLE"/>
    <property type="match status" value="1"/>
</dbReference>
<dbReference type="PANTHER" id="PTHR10815">
    <property type="entry name" value="METHYLATED-DNA--PROTEIN-CYSTEINE METHYLTRANSFERASE"/>
    <property type="match status" value="1"/>
</dbReference>
<evidence type="ECO:0000256" key="3">
    <source>
        <dbReference type="ARBA" id="ARBA00022490"/>
    </source>
</evidence>
<evidence type="ECO:0000256" key="7">
    <source>
        <dbReference type="ARBA" id="ARBA00023204"/>
    </source>
</evidence>
<dbReference type="InterPro" id="IPR036631">
    <property type="entry name" value="MGMT_N_sf"/>
</dbReference>
<keyword evidence="4 9" id="KW-0489">Methyltransferase</keyword>
<dbReference type="Gene3D" id="1.10.10.10">
    <property type="entry name" value="Winged helix-like DNA-binding domain superfamily/Winged helix DNA-binding domain"/>
    <property type="match status" value="1"/>
</dbReference>
<dbReference type="GO" id="GO:0003908">
    <property type="term" value="F:methylated-DNA-[protein]-cysteine S-methyltransferase activity"/>
    <property type="evidence" value="ECO:0007669"/>
    <property type="project" value="UniProtKB-UniRule"/>
</dbReference>
<evidence type="ECO:0000259" key="10">
    <source>
        <dbReference type="Pfam" id="PF01035"/>
    </source>
</evidence>
<dbReference type="InterPro" id="IPR001497">
    <property type="entry name" value="MethylDNA_cys_MeTrfase_AS"/>
</dbReference>
<keyword evidence="5 9" id="KW-0808">Transferase</keyword>
<evidence type="ECO:0000256" key="5">
    <source>
        <dbReference type="ARBA" id="ARBA00022679"/>
    </source>
</evidence>
<dbReference type="EC" id="2.1.1.63" evidence="9"/>
<protein>
    <recommendedName>
        <fullName evidence="9">Methylated-DNA--protein-cysteine methyltransferase</fullName>
        <ecNumber evidence="9">2.1.1.63</ecNumber>
    </recommendedName>
    <alternativeName>
        <fullName evidence="9">6-O-methylguanine-DNA methyltransferase</fullName>
        <shortName evidence="9">MGMT</shortName>
    </alternativeName>
    <alternativeName>
        <fullName evidence="9">O-6-methylguanine-DNA-alkyltransferase</fullName>
    </alternativeName>
</protein>
<comment type="function">
    <text evidence="9">Involved in the cellular defense against the biological effects of O6-methylguanine (O6-MeG) and O4-methylthymine (O4-MeT) in DNA. Repairs the methylated nucleobase in DNA by stoichiometrically transferring the methyl group to a cysteine residue in the enzyme. This is a suicide reaction: the enzyme is irreversibly inactivated.</text>
</comment>
<comment type="subcellular location">
    <subcellularLocation>
        <location evidence="9">Cytoplasm</location>
    </subcellularLocation>
</comment>
<dbReference type="CDD" id="cd06445">
    <property type="entry name" value="ATase"/>
    <property type="match status" value="1"/>
</dbReference>
<dbReference type="Proteomes" id="UP000245634">
    <property type="component" value="Unassembled WGS sequence"/>
</dbReference>
<dbReference type="InterPro" id="IPR008332">
    <property type="entry name" value="MethylG_MeTrfase_N"/>
</dbReference>
<keyword evidence="13" id="KW-1185">Reference proteome</keyword>
<comment type="similarity">
    <text evidence="2 9">Belongs to the MGMT family.</text>
</comment>
<evidence type="ECO:0000256" key="1">
    <source>
        <dbReference type="ARBA" id="ARBA00001286"/>
    </source>
</evidence>
<evidence type="ECO:0000256" key="6">
    <source>
        <dbReference type="ARBA" id="ARBA00022763"/>
    </source>
</evidence>
<proteinExistence type="inferred from homology"/>
<dbReference type="NCBIfam" id="TIGR00589">
    <property type="entry name" value="ogt"/>
    <property type="match status" value="1"/>
</dbReference>
<dbReference type="FunFam" id="1.10.10.10:FF:000214">
    <property type="entry name" value="Methylated-DNA--protein-cysteine methyltransferase"/>
    <property type="match status" value="1"/>
</dbReference>
<dbReference type="Gene3D" id="3.30.160.70">
    <property type="entry name" value="Methylated DNA-protein cysteine methyltransferase domain"/>
    <property type="match status" value="1"/>
</dbReference>
<name>A0A316DE57_9BACL</name>
<dbReference type="InterPro" id="IPR036217">
    <property type="entry name" value="MethylDNA_cys_MeTrfase_DNAb"/>
</dbReference>
<feature type="domain" description="Methylguanine DNA methyltransferase ribonuclease-like" evidence="11">
    <location>
        <begin position="6"/>
        <end position="76"/>
    </location>
</feature>
<comment type="catalytic activity">
    <reaction evidence="1 9">
        <text>a 4-O-methyl-thymidine in DNA + L-cysteinyl-[protein] = a thymidine in DNA + S-methyl-L-cysteinyl-[protein]</text>
        <dbReference type="Rhea" id="RHEA:53428"/>
        <dbReference type="Rhea" id="RHEA-COMP:10131"/>
        <dbReference type="Rhea" id="RHEA-COMP:10132"/>
        <dbReference type="Rhea" id="RHEA-COMP:13555"/>
        <dbReference type="Rhea" id="RHEA-COMP:13556"/>
        <dbReference type="ChEBI" id="CHEBI:29950"/>
        <dbReference type="ChEBI" id="CHEBI:82612"/>
        <dbReference type="ChEBI" id="CHEBI:137386"/>
        <dbReference type="ChEBI" id="CHEBI:137387"/>
        <dbReference type="EC" id="2.1.1.63"/>
    </reaction>
</comment>
<accession>A0A316DE57</accession>
<keyword evidence="3 9" id="KW-0963">Cytoplasm</keyword>
<feature type="active site" description="Nucleophile; methyl group acceptor" evidence="9">
    <location>
        <position position="132"/>
    </location>
</feature>
<dbReference type="OrthoDB" id="9802228at2"/>
<evidence type="ECO:0000256" key="8">
    <source>
        <dbReference type="ARBA" id="ARBA00049348"/>
    </source>
</evidence>
<keyword evidence="6 9" id="KW-0227">DNA damage</keyword>
<dbReference type="GO" id="GO:0005737">
    <property type="term" value="C:cytoplasm"/>
    <property type="evidence" value="ECO:0007669"/>
    <property type="project" value="UniProtKB-SubCell"/>
</dbReference>
<reference evidence="12 13" key="1">
    <citation type="submission" date="2018-05" db="EMBL/GenBank/DDBJ databases">
        <title>Genomic Encyclopedia of Type Strains, Phase IV (KMG-IV): sequencing the most valuable type-strain genomes for metagenomic binning, comparative biology and taxonomic classification.</title>
        <authorList>
            <person name="Goeker M."/>
        </authorList>
    </citation>
    <scope>NUCLEOTIDE SEQUENCE [LARGE SCALE GENOMIC DNA]</scope>
    <source>
        <strain evidence="12 13">DSM 18773</strain>
    </source>
</reference>
<comment type="miscellaneous">
    <text evidence="9">This enzyme catalyzes only one turnover and therefore is not strictly catalytic. According to one definition, an enzyme is a biocatalyst that acts repeatedly and over many reaction cycles.</text>
</comment>
<dbReference type="GO" id="GO:0006307">
    <property type="term" value="P:DNA alkylation repair"/>
    <property type="evidence" value="ECO:0007669"/>
    <property type="project" value="UniProtKB-UniRule"/>
</dbReference>
<evidence type="ECO:0000256" key="2">
    <source>
        <dbReference type="ARBA" id="ARBA00008711"/>
    </source>
</evidence>
<evidence type="ECO:0000259" key="11">
    <source>
        <dbReference type="Pfam" id="PF02870"/>
    </source>
</evidence>
<comment type="catalytic activity">
    <reaction evidence="8 9">
        <text>a 6-O-methyl-2'-deoxyguanosine in DNA + L-cysteinyl-[protein] = S-methyl-L-cysteinyl-[protein] + a 2'-deoxyguanosine in DNA</text>
        <dbReference type="Rhea" id="RHEA:24000"/>
        <dbReference type="Rhea" id="RHEA-COMP:10131"/>
        <dbReference type="Rhea" id="RHEA-COMP:10132"/>
        <dbReference type="Rhea" id="RHEA-COMP:11367"/>
        <dbReference type="Rhea" id="RHEA-COMP:11368"/>
        <dbReference type="ChEBI" id="CHEBI:29950"/>
        <dbReference type="ChEBI" id="CHEBI:82612"/>
        <dbReference type="ChEBI" id="CHEBI:85445"/>
        <dbReference type="ChEBI" id="CHEBI:85448"/>
        <dbReference type="EC" id="2.1.1.63"/>
    </reaction>
</comment>
<dbReference type="EMBL" id="QGGL01000002">
    <property type="protein sequence ID" value="PWK15918.1"/>
    <property type="molecule type" value="Genomic_DNA"/>
</dbReference>
<sequence length="160" mass="17685">MIVAWSKVQELYVAMTEQGVCSIMLPNQSFETLQTWVAKQVPGAVLVEDAQAVEEATRQLEEYFRGERRVFTLPLDMRGTEFQQAVWRTVAQIPAGETRSYSEIANQIGRPRAVRAVGAANGANPIPILIPCHRVIGSSGNLTGYRGGLPMKRELLDLEA</sequence>
<dbReference type="Pfam" id="PF01035">
    <property type="entry name" value="DNA_binding_1"/>
    <property type="match status" value="1"/>
</dbReference>
<dbReference type="HAMAP" id="MF_00772">
    <property type="entry name" value="OGT"/>
    <property type="match status" value="1"/>
</dbReference>
<keyword evidence="7 9" id="KW-0234">DNA repair</keyword>
<dbReference type="GO" id="GO:0032259">
    <property type="term" value="P:methylation"/>
    <property type="evidence" value="ECO:0007669"/>
    <property type="project" value="UniProtKB-KW"/>
</dbReference>
<evidence type="ECO:0000256" key="4">
    <source>
        <dbReference type="ARBA" id="ARBA00022603"/>
    </source>
</evidence>
<dbReference type="InterPro" id="IPR036388">
    <property type="entry name" value="WH-like_DNA-bd_sf"/>
</dbReference>